<accession>A0AAW0GEI6</accession>
<dbReference type="Proteomes" id="UP001385951">
    <property type="component" value="Unassembled WGS sequence"/>
</dbReference>
<gene>
    <name evidence="2" type="ORF">QCA50_005194</name>
</gene>
<evidence type="ECO:0000313" key="3">
    <source>
        <dbReference type="Proteomes" id="UP001385951"/>
    </source>
</evidence>
<evidence type="ECO:0000313" key="2">
    <source>
        <dbReference type="EMBL" id="KAK7691791.1"/>
    </source>
</evidence>
<name>A0AAW0GEI6_9APHY</name>
<dbReference type="SUPFAM" id="SSF56112">
    <property type="entry name" value="Protein kinase-like (PK-like)"/>
    <property type="match status" value="1"/>
</dbReference>
<dbReference type="InterPro" id="IPR011009">
    <property type="entry name" value="Kinase-like_dom_sf"/>
</dbReference>
<comment type="caution">
    <text evidence="2">The sequence shown here is derived from an EMBL/GenBank/DDBJ whole genome shotgun (WGS) entry which is preliminary data.</text>
</comment>
<protein>
    <recommendedName>
        <fullName evidence="1">Aminoglycoside phosphotransferase domain-containing protein</fullName>
    </recommendedName>
</protein>
<proteinExistence type="predicted"/>
<dbReference type="InterPro" id="IPR002575">
    <property type="entry name" value="Aminoglycoside_PTrfase"/>
</dbReference>
<dbReference type="AlphaFoldDB" id="A0AAW0GEI6"/>
<dbReference type="Pfam" id="PF01636">
    <property type="entry name" value="APH"/>
    <property type="match status" value="1"/>
</dbReference>
<dbReference type="EMBL" id="JASBNA010000005">
    <property type="protein sequence ID" value="KAK7691791.1"/>
    <property type="molecule type" value="Genomic_DNA"/>
</dbReference>
<evidence type="ECO:0000259" key="1">
    <source>
        <dbReference type="Pfam" id="PF01636"/>
    </source>
</evidence>
<reference evidence="2 3" key="1">
    <citation type="submission" date="2022-09" db="EMBL/GenBank/DDBJ databases">
        <authorList>
            <person name="Palmer J.M."/>
        </authorList>
    </citation>
    <scope>NUCLEOTIDE SEQUENCE [LARGE SCALE GENOMIC DNA]</scope>
    <source>
        <strain evidence="2 3">DSM 7382</strain>
    </source>
</reference>
<feature type="domain" description="Aminoglycoside phosphotransferase" evidence="1">
    <location>
        <begin position="42"/>
        <end position="96"/>
    </location>
</feature>
<sequence>MSSSDPSQKIGGEYGEVRANIDVERLNRYLDQHVEAVAAPVEVKQFKFGQSNPTYFLTDSKSKKWVLRKKPAGQLISNTAHQIEREYTILHALHKHNT</sequence>
<dbReference type="Gene3D" id="3.30.200.20">
    <property type="entry name" value="Phosphorylase Kinase, domain 1"/>
    <property type="match status" value="1"/>
</dbReference>
<organism evidence="2 3">
    <name type="scientific">Cerrena zonata</name>
    <dbReference type="NCBI Taxonomy" id="2478898"/>
    <lineage>
        <taxon>Eukaryota</taxon>
        <taxon>Fungi</taxon>
        <taxon>Dikarya</taxon>
        <taxon>Basidiomycota</taxon>
        <taxon>Agaricomycotina</taxon>
        <taxon>Agaricomycetes</taxon>
        <taxon>Polyporales</taxon>
        <taxon>Cerrenaceae</taxon>
        <taxon>Cerrena</taxon>
    </lineage>
</organism>
<keyword evidence="3" id="KW-1185">Reference proteome</keyword>